<dbReference type="GO" id="GO:0004565">
    <property type="term" value="F:beta-galactosidase activity"/>
    <property type="evidence" value="ECO:0007669"/>
    <property type="project" value="UniProtKB-EC"/>
</dbReference>
<keyword evidence="2 7" id="KW-0378">Hydrolase</keyword>
<dbReference type="GO" id="GO:0005975">
    <property type="term" value="P:carbohydrate metabolic process"/>
    <property type="evidence" value="ECO:0007669"/>
    <property type="project" value="InterPro"/>
</dbReference>
<dbReference type="EMBL" id="SNRY01000007">
    <property type="protein sequence ID" value="KAA6351933.1"/>
    <property type="molecule type" value="Genomic_DNA"/>
</dbReference>
<dbReference type="SUPFAM" id="SSF49303">
    <property type="entry name" value="beta-Galactosidase/glucuronidase domain"/>
    <property type="match status" value="1"/>
</dbReference>
<gene>
    <name evidence="7" type="ORF">EZS27_000730</name>
</gene>
<evidence type="ECO:0000259" key="5">
    <source>
        <dbReference type="Pfam" id="PF02836"/>
    </source>
</evidence>
<organism evidence="7">
    <name type="scientific">termite gut metagenome</name>
    <dbReference type="NCBI Taxonomy" id="433724"/>
    <lineage>
        <taxon>unclassified sequences</taxon>
        <taxon>metagenomes</taxon>
        <taxon>organismal metagenomes</taxon>
    </lineage>
</organism>
<dbReference type="PANTHER" id="PTHR42732:SF1">
    <property type="entry name" value="BETA-MANNOSIDASE"/>
    <property type="match status" value="1"/>
</dbReference>
<evidence type="ECO:0000256" key="3">
    <source>
        <dbReference type="ARBA" id="ARBA00023295"/>
    </source>
</evidence>
<dbReference type="SUPFAM" id="SSF51445">
    <property type="entry name" value="(Trans)glycosidases"/>
    <property type="match status" value="1"/>
</dbReference>
<dbReference type="InterPro" id="IPR006104">
    <property type="entry name" value="Glyco_hydro_2_N"/>
</dbReference>
<dbReference type="AlphaFoldDB" id="A0A5J4T2P6"/>
<comment type="caution">
    <text evidence="7">The sequence shown here is derived from an EMBL/GenBank/DDBJ whole genome shotgun (WGS) entry which is preliminary data.</text>
</comment>
<dbReference type="PANTHER" id="PTHR42732">
    <property type="entry name" value="BETA-GALACTOSIDASE"/>
    <property type="match status" value="1"/>
</dbReference>
<sequence>MRISLIVLCFLIGGIVYSQNTQRLTYDFPFAPGEGLVNKTEKEYRQEICLNGSWAFQAMPLPADYKQGRGIAPALPPPVDGAWDNTPIKIPSPWNINAFAYRNLEGPDHRNYPSYPKEWEDVRMAWMKKTVVVPAAWAGKQLKLHFEAVAGYAEVYVNNQKVGENFDLFLPFELDITGRVAAGQTVEVLVGVRDQALFEDHSTIGRRVIPAGSMWGSHIRGIWQDVYLLALPVLHIENVFVKPLVSQNILELEVTLQNHSARDEDIRLQGVVREWLNKAGTDVHSAPVPSWDLGRNTLDIAASKLKVKAGASLKTVLQIPVKEGTLDFWTPEHPNLYALLLSVEAKKQVVDTKYERFGWREWSFQGTRQCLNGQPIELKGDSWHFMGVPQLTRRYAWAWFTAIKAMNGNAVRPHAQVYPRFYLDVADEMGICVLDETANWASDGGPKMDSEAFWKASLAHLERFVLRDRNHASVFGWSISNENKPVIENVYNRPDLMPFQVQAWKDWRDIVQKNDPTRPWISADGEDDGDGILPATVGHYGDKKTMNRWIAIGKPWGVGEHSMAYYGTPEQVSKYNDDEAYESQWGRMKGLAIECYDLIAQQRANGASYISVFNMAWYALKPLSIGKKDLTTAPSLTEDGVYFTAYKEGIPGIQPERMGPYSTTFNPGYDPSLPLYDSWPMFDAMRAANATGQPAASPYANKPDNVAPEAVNVPTKVYKEVIFVGQKDSKLKQGMDAQGVQFATQIRSPRQLLYLVDGASLLTDTEKKSILKNSAQGADVWIWGISPQTVDAYNQILPLPLRMEKRAAASFIPEQKSWMAGLRNADFYFCEIQRNNVSEYGLAGPLVTEGSILLNACNTDWRKWNKRPEEIKTAGVYRSEKEATGAAPVFVKYTGSASSFYVSTLTEFTNSEKGYNTLSKILKQAGIPCVKPEITIADVFFLRDASLQFPENIQEKFQPAGDEYLLDFWVWSPRPLDDLLIEPNMPKLSLFVNAKQIALLLNDKALTATQITTHNSTYKELPLLQAWNKITLRIGLKDKERFAGYFKCDNSAGFLSQLKISLNNEQ</sequence>
<dbReference type="InterPro" id="IPR008979">
    <property type="entry name" value="Galactose-bd-like_sf"/>
</dbReference>
<dbReference type="EC" id="3.2.1.23" evidence="7"/>
<dbReference type="InterPro" id="IPR013783">
    <property type="entry name" value="Ig-like_fold"/>
</dbReference>
<protein>
    <submittedName>
        <fullName evidence="7">Beta-galactosidase</fullName>
        <ecNumber evidence="7">3.2.1.23</ecNumber>
    </submittedName>
</protein>
<proteinExistence type="inferred from homology"/>
<dbReference type="Gene3D" id="2.60.120.260">
    <property type="entry name" value="Galactose-binding domain-like"/>
    <property type="match status" value="1"/>
</dbReference>
<reference evidence="7" key="1">
    <citation type="submission" date="2019-03" db="EMBL/GenBank/DDBJ databases">
        <title>Single cell metagenomics reveals metabolic interactions within the superorganism composed of flagellate Streblomastix strix and complex community of Bacteroidetes bacteria on its surface.</title>
        <authorList>
            <person name="Treitli S.C."/>
            <person name="Kolisko M."/>
            <person name="Husnik F."/>
            <person name="Keeling P."/>
            <person name="Hampl V."/>
        </authorList>
    </citation>
    <scope>NUCLEOTIDE SEQUENCE</scope>
    <source>
        <strain evidence="7">STM</strain>
    </source>
</reference>
<dbReference type="InterPro" id="IPR051913">
    <property type="entry name" value="GH2_Domain-Containing"/>
</dbReference>
<accession>A0A5J4T2P6</accession>
<dbReference type="InterPro" id="IPR006103">
    <property type="entry name" value="Glyco_hydro_2_cat"/>
</dbReference>
<feature type="domain" description="Glycoside hydrolase family 2 immunoglobulin-like beta-sandwich" evidence="4">
    <location>
        <begin position="235"/>
        <end position="360"/>
    </location>
</feature>
<dbReference type="Pfam" id="PF02836">
    <property type="entry name" value="Glyco_hydro_2_C"/>
    <property type="match status" value="1"/>
</dbReference>
<comment type="similarity">
    <text evidence="1">Belongs to the glycosyl hydrolase 2 family.</text>
</comment>
<dbReference type="SUPFAM" id="SSF49785">
    <property type="entry name" value="Galactose-binding domain-like"/>
    <property type="match status" value="1"/>
</dbReference>
<dbReference type="InterPro" id="IPR017853">
    <property type="entry name" value="GH"/>
</dbReference>
<dbReference type="InterPro" id="IPR006102">
    <property type="entry name" value="Ig-like_GH2"/>
</dbReference>
<feature type="domain" description="Glycoside hydrolase family 2 catalytic" evidence="5">
    <location>
        <begin position="401"/>
        <end position="519"/>
    </location>
</feature>
<name>A0A5J4T2P6_9ZZZZ</name>
<evidence type="ECO:0000259" key="6">
    <source>
        <dbReference type="Pfam" id="PF02837"/>
    </source>
</evidence>
<dbReference type="Pfam" id="PF00703">
    <property type="entry name" value="Glyco_hydro_2"/>
    <property type="match status" value="1"/>
</dbReference>
<evidence type="ECO:0000256" key="2">
    <source>
        <dbReference type="ARBA" id="ARBA00022801"/>
    </source>
</evidence>
<keyword evidence="3 7" id="KW-0326">Glycosidase</keyword>
<evidence type="ECO:0000313" key="7">
    <source>
        <dbReference type="EMBL" id="KAA6351933.1"/>
    </source>
</evidence>
<evidence type="ECO:0000259" key="4">
    <source>
        <dbReference type="Pfam" id="PF00703"/>
    </source>
</evidence>
<dbReference type="Gene3D" id="2.60.40.10">
    <property type="entry name" value="Immunoglobulins"/>
    <property type="match status" value="1"/>
</dbReference>
<dbReference type="Pfam" id="PF02837">
    <property type="entry name" value="Glyco_hydro_2_N"/>
    <property type="match status" value="1"/>
</dbReference>
<dbReference type="InterPro" id="IPR036156">
    <property type="entry name" value="Beta-gal/glucu_dom_sf"/>
</dbReference>
<evidence type="ECO:0000256" key="1">
    <source>
        <dbReference type="ARBA" id="ARBA00007401"/>
    </source>
</evidence>
<dbReference type="Gene3D" id="3.20.20.80">
    <property type="entry name" value="Glycosidases"/>
    <property type="match status" value="1"/>
</dbReference>
<feature type="domain" description="Glycosyl hydrolases family 2 sugar binding" evidence="6">
    <location>
        <begin position="50"/>
        <end position="232"/>
    </location>
</feature>